<keyword evidence="2" id="KW-0698">rRNA processing</keyword>
<keyword evidence="8" id="KW-1185">Reference proteome</keyword>
<keyword evidence="4" id="KW-0808">Transferase</keyword>
<evidence type="ECO:0000313" key="7">
    <source>
        <dbReference type="EMBL" id="KRN22524.1"/>
    </source>
</evidence>
<dbReference type="STRING" id="1423730.FC75_GL001804"/>
<keyword evidence="1" id="KW-0963">Cytoplasm</keyword>
<evidence type="ECO:0000313" key="8">
    <source>
        <dbReference type="Proteomes" id="UP000050865"/>
    </source>
</evidence>
<dbReference type="GO" id="GO:0006364">
    <property type="term" value="P:rRNA processing"/>
    <property type="evidence" value="ECO:0007669"/>
    <property type="project" value="UniProtKB-KW"/>
</dbReference>
<dbReference type="PROSITE" id="PS00092">
    <property type="entry name" value="N6_MTASE"/>
    <property type="match status" value="1"/>
</dbReference>
<reference evidence="7 8" key="1">
    <citation type="journal article" date="2015" name="Genome Announc.">
        <title>Expanding the biotechnology potential of lactobacilli through comparative genomics of 213 strains and associated genera.</title>
        <authorList>
            <person name="Sun Z."/>
            <person name="Harris H.M."/>
            <person name="McCann A."/>
            <person name="Guo C."/>
            <person name="Argimon S."/>
            <person name="Zhang W."/>
            <person name="Yang X."/>
            <person name="Jeffery I.B."/>
            <person name="Cooney J.C."/>
            <person name="Kagawa T.F."/>
            <person name="Liu W."/>
            <person name="Song Y."/>
            <person name="Salvetti E."/>
            <person name="Wrobel A."/>
            <person name="Rasinkangas P."/>
            <person name="Parkhill J."/>
            <person name="Rea M.C."/>
            <person name="O'Sullivan O."/>
            <person name="Ritari J."/>
            <person name="Douillard F.P."/>
            <person name="Paul Ross R."/>
            <person name="Yang R."/>
            <person name="Briner A.E."/>
            <person name="Felis G.E."/>
            <person name="de Vos W.M."/>
            <person name="Barrangou R."/>
            <person name="Klaenhammer T.R."/>
            <person name="Caufield P.W."/>
            <person name="Cui Y."/>
            <person name="Zhang H."/>
            <person name="O'Toole P.W."/>
        </authorList>
    </citation>
    <scope>NUCLEOTIDE SEQUENCE [LARGE SCALE GENOMIC DNA]</scope>
    <source>
        <strain evidence="7 8">DSM 22697</strain>
    </source>
</reference>
<dbReference type="InterPro" id="IPR029063">
    <property type="entry name" value="SAM-dependent_MTases_sf"/>
</dbReference>
<dbReference type="GO" id="GO:0003676">
    <property type="term" value="F:nucleic acid binding"/>
    <property type="evidence" value="ECO:0007669"/>
    <property type="project" value="InterPro"/>
</dbReference>
<dbReference type="CDD" id="cd02440">
    <property type="entry name" value="AdoMet_MTases"/>
    <property type="match status" value="1"/>
</dbReference>
<dbReference type="AlphaFoldDB" id="A0A0R2FBP7"/>
<evidence type="ECO:0000256" key="1">
    <source>
        <dbReference type="ARBA" id="ARBA00022490"/>
    </source>
</evidence>
<feature type="region of interest" description="Disordered" evidence="5">
    <location>
        <begin position="185"/>
        <end position="207"/>
    </location>
</feature>
<dbReference type="InterPro" id="IPR046977">
    <property type="entry name" value="RsmC/RlmG"/>
</dbReference>
<evidence type="ECO:0000259" key="6">
    <source>
        <dbReference type="Pfam" id="PF05175"/>
    </source>
</evidence>
<dbReference type="EMBL" id="AYZJ01000032">
    <property type="protein sequence ID" value="KRN22524.1"/>
    <property type="molecule type" value="Genomic_DNA"/>
</dbReference>
<organism evidence="7 8">
    <name type="scientific">Lacticaseibacillus camelliae DSM 22697 = JCM 13995</name>
    <dbReference type="NCBI Taxonomy" id="1423730"/>
    <lineage>
        <taxon>Bacteria</taxon>
        <taxon>Bacillati</taxon>
        <taxon>Bacillota</taxon>
        <taxon>Bacilli</taxon>
        <taxon>Lactobacillales</taxon>
        <taxon>Lactobacillaceae</taxon>
        <taxon>Lacticaseibacillus</taxon>
    </lineage>
</organism>
<dbReference type="Gene3D" id="3.40.50.150">
    <property type="entry name" value="Vaccinia Virus protein VP39"/>
    <property type="match status" value="1"/>
</dbReference>
<protein>
    <recommendedName>
        <fullName evidence="6">Methyltransferase small domain-containing protein</fullName>
    </recommendedName>
</protein>
<dbReference type="GO" id="GO:0032259">
    <property type="term" value="P:methylation"/>
    <property type="evidence" value="ECO:0007669"/>
    <property type="project" value="UniProtKB-KW"/>
</dbReference>
<dbReference type="GO" id="GO:0008757">
    <property type="term" value="F:S-adenosylmethionine-dependent methyltransferase activity"/>
    <property type="evidence" value="ECO:0007669"/>
    <property type="project" value="InterPro"/>
</dbReference>
<evidence type="ECO:0000256" key="5">
    <source>
        <dbReference type="SAM" id="MobiDB-lite"/>
    </source>
</evidence>
<dbReference type="GO" id="GO:0008170">
    <property type="term" value="F:N-methyltransferase activity"/>
    <property type="evidence" value="ECO:0007669"/>
    <property type="project" value="UniProtKB-ARBA"/>
</dbReference>
<evidence type="ECO:0000256" key="3">
    <source>
        <dbReference type="ARBA" id="ARBA00022603"/>
    </source>
</evidence>
<dbReference type="InterPro" id="IPR007848">
    <property type="entry name" value="Small_mtfrase_dom"/>
</dbReference>
<dbReference type="InterPro" id="IPR002052">
    <property type="entry name" value="DNA_methylase_N6_adenine_CS"/>
</dbReference>
<evidence type="ECO:0000256" key="2">
    <source>
        <dbReference type="ARBA" id="ARBA00022552"/>
    </source>
</evidence>
<sequence>MQIDYHDVSLTFETDATVFSPRGLDRGTAAMLDVAQLKDGGRILDLGCGFGFVATFLAKTLPNAAVTAVDVDPDAVRLTQQNAAANDVSVCALVSDGWGQLNGQTFHAVLSNPPYHTDFKVAKGFIEGAHQHLTDFGKLYMVTKRRTWYENKIRSVFGFVQVTEQDGYFVFYAEKRPHKRVIKPNKHGLSKKLARKEAKQHQHANRQ</sequence>
<name>A0A0R2FBP7_9LACO</name>
<keyword evidence="3" id="KW-0489">Methyltransferase</keyword>
<dbReference type="OrthoDB" id="9791837at2"/>
<dbReference type="PANTHER" id="PTHR47816">
    <property type="entry name" value="RIBOSOMAL RNA SMALL SUBUNIT METHYLTRANSFERASE C"/>
    <property type="match status" value="1"/>
</dbReference>
<dbReference type="Proteomes" id="UP000050865">
    <property type="component" value="Unassembled WGS sequence"/>
</dbReference>
<accession>A0A0R2FBP7</accession>
<dbReference type="PATRIC" id="fig|1423730.4.peg.1879"/>
<proteinExistence type="predicted"/>
<evidence type="ECO:0000256" key="4">
    <source>
        <dbReference type="ARBA" id="ARBA00022679"/>
    </source>
</evidence>
<feature type="compositionally biased region" description="Basic residues" evidence="5">
    <location>
        <begin position="185"/>
        <end position="194"/>
    </location>
</feature>
<comment type="caution">
    <text evidence="7">The sequence shown here is derived from an EMBL/GenBank/DDBJ whole genome shotgun (WGS) entry which is preliminary data.</text>
</comment>
<dbReference type="SUPFAM" id="SSF53335">
    <property type="entry name" value="S-adenosyl-L-methionine-dependent methyltransferases"/>
    <property type="match status" value="1"/>
</dbReference>
<dbReference type="RefSeq" id="WP_054666551.1">
    <property type="nucleotide sequence ID" value="NZ_AYZJ01000032.1"/>
</dbReference>
<dbReference type="PANTHER" id="PTHR47816:SF4">
    <property type="entry name" value="RIBOSOMAL RNA SMALL SUBUNIT METHYLTRANSFERASE C"/>
    <property type="match status" value="1"/>
</dbReference>
<dbReference type="Pfam" id="PF05175">
    <property type="entry name" value="MTS"/>
    <property type="match status" value="1"/>
</dbReference>
<feature type="domain" description="Methyltransferase small" evidence="6">
    <location>
        <begin position="10"/>
        <end position="171"/>
    </location>
</feature>
<gene>
    <name evidence="7" type="ORF">FC75_GL001804</name>
</gene>